<feature type="region of interest" description="Disordered" evidence="1">
    <location>
        <begin position="1"/>
        <end position="28"/>
    </location>
</feature>
<protein>
    <submittedName>
        <fullName evidence="2">Uncharacterized protein</fullName>
    </submittedName>
</protein>
<keyword evidence="3" id="KW-1185">Reference proteome</keyword>
<evidence type="ECO:0000256" key="1">
    <source>
        <dbReference type="SAM" id="MobiDB-lite"/>
    </source>
</evidence>
<proteinExistence type="predicted"/>
<dbReference type="AlphaFoldDB" id="A0A7U7G9W6"/>
<evidence type="ECO:0000313" key="2">
    <source>
        <dbReference type="EMBL" id="CDH44351.1"/>
    </source>
</evidence>
<reference evidence="2 3" key="1">
    <citation type="journal article" date="2014" name="ISME J.">
        <title>Candidatus Competibacter-lineage genomes retrieved from metagenomes reveal functional metabolic diversity.</title>
        <authorList>
            <person name="McIlroy S.J."/>
            <person name="Albertsen M."/>
            <person name="Andresen E.K."/>
            <person name="Saunders A.M."/>
            <person name="Kristiansen R."/>
            <person name="Stokholm-Bjerregaard M."/>
            <person name="Nielsen K.L."/>
            <person name="Nielsen P.H."/>
        </authorList>
    </citation>
    <scope>NUCLEOTIDE SEQUENCE [LARGE SCALE GENOMIC DNA]</scope>
    <source>
        <strain evidence="2 3">Run_B_J11</strain>
    </source>
</reference>
<gene>
    <name evidence="2" type="ORF">BN874_1620010</name>
</gene>
<dbReference type="Proteomes" id="UP000019184">
    <property type="component" value="Unassembled WGS sequence"/>
</dbReference>
<name>A0A7U7G9W6_9GAMM</name>
<evidence type="ECO:0000313" key="3">
    <source>
        <dbReference type="Proteomes" id="UP000019184"/>
    </source>
</evidence>
<accession>A0A7U7G9W6</accession>
<organism evidence="2 3">
    <name type="scientific">Candidatus Contendobacter odensis Run_B_J11</name>
    <dbReference type="NCBI Taxonomy" id="1400861"/>
    <lineage>
        <taxon>Bacteria</taxon>
        <taxon>Pseudomonadati</taxon>
        <taxon>Pseudomonadota</taxon>
        <taxon>Gammaproteobacteria</taxon>
        <taxon>Candidatus Competibacteraceae</taxon>
        <taxon>Candidatus Contendibacter</taxon>
    </lineage>
</organism>
<comment type="caution">
    <text evidence="2">The sequence shown here is derived from an EMBL/GenBank/DDBJ whole genome shotgun (WGS) entry which is preliminary data.</text>
</comment>
<dbReference type="EMBL" id="CBTK010000071">
    <property type="protein sequence ID" value="CDH44351.1"/>
    <property type="molecule type" value="Genomic_DNA"/>
</dbReference>
<sequence length="71" mass="8243">MRARRARGGSRASDVIGKKTQAQTDPNPWTFTQLARSAVSWFKRGLRALQRRLQMQQPLPPFYRVCPVMRN</sequence>